<keyword evidence="3" id="KW-0479">Metal-binding</keyword>
<feature type="domain" description="EF-hand" evidence="8">
    <location>
        <begin position="359"/>
        <end position="394"/>
    </location>
</feature>
<dbReference type="Pfam" id="PF13833">
    <property type="entry name" value="EF-hand_8"/>
    <property type="match status" value="1"/>
</dbReference>
<reference evidence="9" key="1">
    <citation type="submission" date="2021-01" db="EMBL/GenBank/DDBJ databases">
        <authorList>
            <person name="Corre E."/>
            <person name="Pelletier E."/>
            <person name="Niang G."/>
            <person name="Scheremetjew M."/>
            <person name="Finn R."/>
            <person name="Kale V."/>
            <person name="Holt S."/>
            <person name="Cochrane G."/>
            <person name="Meng A."/>
            <person name="Brown T."/>
            <person name="Cohen L."/>
        </authorList>
    </citation>
    <scope>NUCLEOTIDE SEQUENCE</scope>
    <source>
        <strain evidence="9">CCMP3105</strain>
    </source>
</reference>
<evidence type="ECO:0000256" key="1">
    <source>
        <dbReference type="ARBA" id="ARBA00006049"/>
    </source>
</evidence>
<evidence type="ECO:0000259" key="8">
    <source>
        <dbReference type="PROSITE" id="PS50222"/>
    </source>
</evidence>
<organism evidence="9">
    <name type="scientific">Alexandrium monilatum</name>
    <dbReference type="NCBI Taxonomy" id="311494"/>
    <lineage>
        <taxon>Eukaryota</taxon>
        <taxon>Sar</taxon>
        <taxon>Alveolata</taxon>
        <taxon>Dinophyceae</taxon>
        <taxon>Gonyaulacales</taxon>
        <taxon>Pyrocystaceae</taxon>
        <taxon>Alexandrium</taxon>
    </lineage>
</organism>
<dbReference type="PROSITE" id="PS50222">
    <property type="entry name" value="EF_HAND_2"/>
    <property type="match status" value="3"/>
</dbReference>
<sequence>MAQADWPVPDPSCAGLSPSRCRFSSSGAMQPTVISSSTVAGYPARGGSTVVRQVAQPGQQVVYASPANQTKTSTFQPAQTTRVVSNSQLTQAVPQTISSVVRPSLGSRTMVSSSGTATAPATPTPTTNLSASVPNMYVPSSMTTPATVTRSSKGSIPVASSSVRIQPSSAAQPAVKVVTPTPAGQTRPHTLAGPGYTQGAYEAKHQDDPQLQNLKELRKTSGLKSIPVSDGLSQLKAAAEDGKLSRARFVETYAALLQAHEVECPPESVQNAVFDLFDRDDNNVVDMMELICGISLLCSGSEDDKIQAVFKVFDENGDGFISMDEMFKFLTSVFKVVLTPNVIGVMNSMGVTVDSAEDLASVTALECFRTADLNNDGKLSIVEFKNWFYAPRNDPSFLFSPVRKLLL</sequence>
<dbReference type="InterPro" id="IPR011992">
    <property type="entry name" value="EF-hand-dom_pair"/>
</dbReference>
<accession>A0A7S4T370</accession>
<dbReference type="GO" id="GO:0005509">
    <property type="term" value="F:calcium ion binding"/>
    <property type="evidence" value="ECO:0007669"/>
    <property type="project" value="InterPro"/>
</dbReference>
<evidence type="ECO:0000256" key="6">
    <source>
        <dbReference type="ARBA" id="ARBA00023288"/>
    </source>
</evidence>
<feature type="domain" description="EF-hand" evidence="8">
    <location>
        <begin position="265"/>
        <end position="300"/>
    </location>
</feature>
<dbReference type="InterPro" id="IPR018247">
    <property type="entry name" value="EF_Hand_1_Ca_BS"/>
</dbReference>
<dbReference type="EMBL" id="HBNR01084565">
    <property type="protein sequence ID" value="CAE4662179.1"/>
    <property type="molecule type" value="Transcribed_RNA"/>
</dbReference>
<feature type="region of interest" description="Disordered" evidence="7">
    <location>
        <begin position="107"/>
        <end position="134"/>
    </location>
</feature>
<dbReference type="PANTHER" id="PTHR23055:SF178">
    <property type="entry name" value="NEUROCALCIN HOMOLOG"/>
    <property type="match status" value="1"/>
</dbReference>
<keyword evidence="2" id="KW-0519">Myristate</keyword>
<keyword evidence="6" id="KW-0449">Lipoprotein</keyword>
<dbReference type="PROSITE" id="PS00018">
    <property type="entry name" value="EF_HAND_1"/>
    <property type="match status" value="3"/>
</dbReference>
<comment type="similarity">
    <text evidence="1">Belongs to the recoverin family.</text>
</comment>
<proteinExistence type="inferred from homology"/>
<name>A0A7S4T370_9DINO</name>
<keyword evidence="5" id="KW-0106">Calcium</keyword>
<protein>
    <recommendedName>
        <fullName evidence="8">EF-hand domain-containing protein</fullName>
    </recommendedName>
</protein>
<evidence type="ECO:0000256" key="2">
    <source>
        <dbReference type="ARBA" id="ARBA00022707"/>
    </source>
</evidence>
<evidence type="ECO:0000256" key="3">
    <source>
        <dbReference type="ARBA" id="ARBA00022723"/>
    </source>
</evidence>
<keyword evidence="4" id="KW-0677">Repeat</keyword>
<dbReference type="SUPFAM" id="SSF47473">
    <property type="entry name" value="EF-hand"/>
    <property type="match status" value="1"/>
</dbReference>
<feature type="domain" description="EF-hand" evidence="8">
    <location>
        <begin position="301"/>
        <end position="336"/>
    </location>
</feature>
<dbReference type="Gene3D" id="1.10.238.10">
    <property type="entry name" value="EF-hand"/>
    <property type="match status" value="1"/>
</dbReference>
<dbReference type="InterPro" id="IPR002048">
    <property type="entry name" value="EF_hand_dom"/>
</dbReference>
<dbReference type="SMART" id="SM00054">
    <property type="entry name" value="EFh"/>
    <property type="match status" value="3"/>
</dbReference>
<dbReference type="PRINTS" id="PR00450">
    <property type="entry name" value="RECOVERIN"/>
</dbReference>
<feature type="compositionally biased region" description="Low complexity" evidence="7">
    <location>
        <begin position="116"/>
        <end position="127"/>
    </location>
</feature>
<dbReference type="AlphaFoldDB" id="A0A7S4T370"/>
<evidence type="ECO:0000256" key="5">
    <source>
        <dbReference type="ARBA" id="ARBA00022837"/>
    </source>
</evidence>
<evidence type="ECO:0000313" key="9">
    <source>
        <dbReference type="EMBL" id="CAE4662179.1"/>
    </source>
</evidence>
<evidence type="ECO:0000256" key="7">
    <source>
        <dbReference type="SAM" id="MobiDB-lite"/>
    </source>
</evidence>
<dbReference type="PANTHER" id="PTHR23055">
    <property type="entry name" value="CALCIUM BINDING PROTEINS"/>
    <property type="match status" value="1"/>
</dbReference>
<evidence type="ECO:0000256" key="4">
    <source>
        <dbReference type="ARBA" id="ARBA00022737"/>
    </source>
</evidence>
<dbReference type="CDD" id="cd00051">
    <property type="entry name" value="EFh"/>
    <property type="match status" value="2"/>
</dbReference>
<dbReference type="Pfam" id="PF13499">
    <property type="entry name" value="EF-hand_7"/>
    <property type="match status" value="1"/>
</dbReference>
<dbReference type="InterPro" id="IPR028846">
    <property type="entry name" value="Recoverin"/>
</dbReference>
<gene>
    <name evidence="9" type="ORF">AMON00008_LOCUS60560</name>
</gene>